<keyword evidence="5 10" id="KW-0812">Transmembrane</keyword>
<dbReference type="RefSeq" id="WP_072763113.1">
    <property type="nucleotide sequence ID" value="NZ_FQYX01000003.1"/>
</dbReference>
<dbReference type="STRING" id="558155.SAMN04487911_10332"/>
<evidence type="ECO:0000256" key="4">
    <source>
        <dbReference type="ARBA" id="ARBA00022496"/>
    </source>
</evidence>
<dbReference type="NCBIfam" id="TIGR04056">
    <property type="entry name" value="OMP_RagA_SusC"/>
    <property type="match status" value="1"/>
</dbReference>
<dbReference type="InterPro" id="IPR008969">
    <property type="entry name" value="CarboxyPept-like_regulatory"/>
</dbReference>
<dbReference type="InterPro" id="IPR000531">
    <property type="entry name" value="Beta-barrel_TonB"/>
</dbReference>
<dbReference type="Proteomes" id="UP000184231">
    <property type="component" value="Unassembled WGS sequence"/>
</dbReference>
<dbReference type="PROSITE" id="PS52016">
    <property type="entry name" value="TONB_DEPENDENT_REC_3"/>
    <property type="match status" value="1"/>
</dbReference>
<keyword evidence="14" id="KW-1185">Reference proteome</keyword>
<keyword evidence="9 10" id="KW-0998">Cell outer membrane</keyword>
<dbReference type="SUPFAM" id="SSF56935">
    <property type="entry name" value="Porins"/>
    <property type="match status" value="1"/>
</dbReference>
<comment type="subcellular location">
    <subcellularLocation>
        <location evidence="1 10">Cell outer membrane</location>
        <topology evidence="1 10">Multi-pass membrane protein</topology>
    </subcellularLocation>
</comment>
<evidence type="ECO:0000313" key="13">
    <source>
        <dbReference type="EMBL" id="SHI54179.1"/>
    </source>
</evidence>
<dbReference type="InterPro" id="IPR012910">
    <property type="entry name" value="Plug_dom"/>
</dbReference>
<proteinExistence type="inferred from homology"/>
<evidence type="ECO:0000256" key="11">
    <source>
        <dbReference type="RuleBase" id="RU003357"/>
    </source>
</evidence>
<evidence type="ECO:0000259" key="12">
    <source>
        <dbReference type="SMART" id="SM00965"/>
    </source>
</evidence>
<protein>
    <submittedName>
        <fullName evidence="13">TonB-linked outer membrane protein, SusC/RagA family</fullName>
    </submittedName>
</protein>
<dbReference type="EMBL" id="FQYX01000003">
    <property type="protein sequence ID" value="SHI54179.1"/>
    <property type="molecule type" value="Genomic_DNA"/>
</dbReference>
<keyword evidence="2 10" id="KW-0813">Transport</keyword>
<evidence type="ECO:0000256" key="2">
    <source>
        <dbReference type="ARBA" id="ARBA00022448"/>
    </source>
</evidence>
<dbReference type="InterPro" id="IPR011662">
    <property type="entry name" value="Secretin/TonB_short_N"/>
</dbReference>
<dbReference type="Gene3D" id="2.60.40.1120">
    <property type="entry name" value="Carboxypeptidase-like, regulatory domain"/>
    <property type="match status" value="1"/>
</dbReference>
<keyword evidence="8 10" id="KW-0472">Membrane</keyword>
<evidence type="ECO:0000313" key="14">
    <source>
        <dbReference type="Proteomes" id="UP000184231"/>
    </source>
</evidence>
<dbReference type="InterPro" id="IPR023997">
    <property type="entry name" value="TonB-dep_OMP_SusC/RagA_CS"/>
</dbReference>
<dbReference type="NCBIfam" id="TIGR04057">
    <property type="entry name" value="SusC_RagA_signa"/>
    <property type="match status" value="1"/>
</dbReference>
<dbReference type="InterPro" id="IPR023996">
    <property type="entry name" value="TonB-dep_OMP_SusC/RagA"/>
</dbReference>
<dbReference type="InterPro" id="IPR037066">
    <property type="entry name" value="Plug_dom_sf"/>
</dbReference>
<evidence type="ECO:0000256" key="1">
    <source>
        <dbReference type="ARBA" id="ARBA00004571"/>
    </source>
</evidence>
<name>A0A1M6BZE5_9FLAO</name>
<keyword evidence="3 10" id="KW-1134">Transmembrane beta strand</keyword>
<evidence type="ECO:0000256" key="6">
    <source>
        <dbReference type="ARBA" id="ARBA00023004"/>
    </source>
</evidence>
<dbReference type="AlphaFoldDB" id="A0A1M6BZE5"/>
<comment type="similarity">
    <text evidence="10 11">Belongs to the TonB-dependent receptor family.</text>
</comment>
<sequence>MKKLLKQECHSIGIPKFNLKVKLTTFLFLVVLMQSQANSYSQNTKISLNLNDVTIQSVLDEIESKTKFKFFVDTDIIDLAKKVSVTEKEKRISNVLEKLFEGTNIVFKVVGKQIVLKPDPSKIITPQIPNNSKSEIELPQKTISGTVTDEENIPLSGASIVIKGSTTGVAADFDGNFSIQASMGDILDVSYIGYNSKEVKVTNQTELTIVLTASNELDEVVVVGYGSKKRTDITGSIASVSVEKEIGKRPVANINQMLQGNVANFNVSVGSNGGEPGAAVNLNIRGSGTLTGNGGQPYVLLDGLPIDVSDMNAINPYDVEDVTVLKDAAAAAIYGSRGAFGVILITTKKGKKGKVQVEYSNNVATSKPTNLPKIANSIEWAKAYNDGASNDGSAPVFTEDELQDILDYRAGVLTVDTAPAVGSDSWRTYHDGFADYNWYDVIFKDSAPRQQHRLSISGGGEKSKFYVSGNYFEQLGNMNFANEQYGRYNFTFNFETEATDWLKFDISTKYSLEEQRLPSGGFAGFNKDVLYHQIARMWPMMPLYYPDDPDRILNLDILRIRDSGHDIDITGNTILQGGVEIEPIENWITRVRYNYSVRNFKNERLELRNFIVQPSGRQQNIGHSLDEISRFFSERKTQVLNATSNYKLAVENHNIDVLVGAESRLTENIGLFGRGSQLITTNVPTLSTVVGDEVASDNLSHFATRGFFTSISYNYDEKYFVEGKIRIDESSYFSEGKRKGAFPGISAGYIISNEDFWSPLKNTVNYLKLRGSWGQLGNHDPDLANRFVELMGTGLSSYLINGVRPNIVTAPGLISPDLTWETVTSYNFGFDAALFNNKLNLSLEGFNRTTSDMIGPALALPTALGTAAPVENNAELETKGWEFSAKYQDNVGDFTYGIGVNIGDNQSKVTKYTNPTGILSTWYEGRKLGEIWGFETVGIFQSQEEADNAPDQSRYWSSWGAGDIQYADLDGNGAIEPGANTLEDHGDLKIIGNSTPRYNYGVNLSAGYKGFDLSVLIQGVAKRDIMFSNNTNLFWGYRGSFWQNSITKASLDYWTPENTDAYFPKPYINSQHSKNTRAQTRYLQDASYTRIKNIQLSYSFPSSITSKMGLSKFQLFFSGDNLVTWTKLNENFDPEATAGGFGGGKVYPLQKVLSLGVNIGI</sequence>
<dbReference type="SUPFAM" id="SSF49464">
    <property type="entry name" value="Carboxypeptidase regulatory domain-like"/>
    <property type="match status" value="1"/>
</dbReference>
<dbReference type="SMART" id="SM00965">
    <property type="entry name" value="STN"/>
    <property type="match status" value="1"/>
</dbReference>
<dbReference type="OrthoDB" id="9768177at2"/>
<evidence type="ECO:0000256" key="5">
    <source>
        <dbReference type="ARBA" id="ARBA00022692"/>
    </source>
</evidence>
<dbReference type="InterPro" id="IPR036942">
    <property type="entry name" value="Beta-barrel_TonB_sf"/>
</dbReference>
<dbReference type="Pfam" id="PF00593">
    <property type="entry name" value="TonB_dep_Rec_b-barrel"/>
    <property type="match status" value="1"/>
</dbReference>
<dbReference type="Pfam" id="PF07660">
    <property type="entry name" value="STN"/>
    <property type="match status" value="1"/>
</dbReference>
<dbReference type="FunFam" id="2.60.40.1120:FF:000003">
    <property type="entry name" value="Outer membrane protein Omp121"/>
    <property type="match status" value="1"/>
</dbReference>
<dbReference type="Pfam" id="PF07715">
    <property type="entry name" value="Plug"/>
    <property type="match status" value="1"/>
</dbReference>
<keyword evidence="4" id="KW-0410">Iron transport</keyword>
<dbReference type="Pfam" id="PF13715">
    <property type="entry name" value="CarbopepD_reg_2"/>
    <property type="match status" value="1"/>
</dbReference>
<feature type="domain" description="Secretin/TonB short N-terminal" evidence="12">
    <location>
        <begin position="68"/>
        <end position="119"/>
    </location>
</feature>
<accession>A0A1M6BZE5</accession>
<reference evidence="13 14" key="1">
    <citation type="submission" date="2016-11" db="EMBL/GenBank/DDBJ databases">
        <authorList>
            <person name="Jaros S."/>
            <person name="Januszkiewicz K."/>
            <person name="Wedrychowicz H."/>
        </authorList>
    </citation>
    <scope>NUCLEOTIDE SEQUENCE [LARGE SCALE GENOMIC DNA]</scope>
    <source>
        <strain evidence="13 14">CGMCC 1.8863</strain>
    </source>
</reference>
<keyword evidence="7 11" id="KW-0798">TonB box</keyword>
<dbReference type="InterPro" id="IPR039426">
    <property type="entry name" value="TonB-dep_rcpt-like"/>
</dbReference>
<evidence type="ECO:0000256" key="9">
    <source>
        <dbReference type="ARBA" id="ARBA00023237"/>
    </source>
</evidence>
<evidence type="ECO:0000256" key="8">
    <source>
        <dbReference type="ARBA" id="ARBA00023136"/>
    </source>
</evidence>
<dbReference type="GO" id="GO:0006826">
    <property type="term" value="P:iron ion transport"/>
    <property type="evidence" value="ECO:0007669"/>
    <property type="project" value="UniProtKB-KW"/>
</dbReference>
<keyword evidence="4" id="KW-0406">Ion transport</keyword>
<gene>
    <name evidence="13" type="ORF">SAMN04487911_10332</name>
</gene>
<dbReference type="Gene3D" id="2.40.170.20">
    <property type="entry name" value="TonB-dependent receptor, beta-barrel domain"/>
    <property type="match status" value="1"/>
</dbReference>
<evidence type="ECO:0000256" key="10">
    <source>
        <dbReference type="PROSITE-ProRule" id="PRU01360"/>
    </source>
</evidence>
<evidence type="ECO:0000256" key="3">
    <source>
        <dbReference type="ARBA" id="ARBA00022452"/>
    </source>
</evidence>
<dbReference type="GO" id="GO:0009279">
    <property type="term" value="C:cell outer membrane"/>
    <property type="evidence" value="ECO:0007669"/>
    <property type="project" value="UniProtKB-SubCell"/>
</dbReference>
<keyword evidence="6" id="KW-0408">Iron</keyword>
<evidence type="ECO:0000256" key="7">
    <source>
        <dbReference type="ARBA" id="ARBA00023077"/>
    </source>
</evidence>
<organism evidence="13 14">
    <name type="scientific">Arenibacter nanhaiticus</name>
    <dbReference type="NCBI Taxonomy" id="558155"/>
    <lineage>
        <taxon>Bacteria</taxon>
        <taxon>Pseudomonadati</taxon>
        <taxon>Bacteroidota</taxon>
        <taxon>Flavobacteriia</taxon>
        <taxon>Flavobacteriales</taxon>
        <taxon>Flavobacteriaceae</taxon>
        <taxon>Arenibacter</taxon>
    </lineage>
</organism>
<dbReference type="Gene3D" id="2.170.130.10">
    <property type="entry name" value="TonB-dependent receptor, plug domain"/>
    <property type="match status" value="1"/>
</dbReference>